<dbReference type="EMBL" id="LAZR01038935">
    <property type="protein sequence ID" value="KKL18271.1"/>
    <property type="molecule type" value="Genomic_DNA"/>
</dbReference>
<sequence>MPLTDEEILGKVDDFYEISDSGDANLRQRTINGEQWDHPIRTGREDSGKFVLTINLILHVVKHLAGVEIQNPRDVKVNPNRGGSKLLARILTALTKHATDSELTKYEQSQWFEAGAGSGQGYIGIELDDTNDPRHKDIKIEKLNQFYCRRDPNCTVYDMNARKGAEGLIKDPIGEQDPGKTAETRAFRRAAKRCWPIW</sequence>
<dbReference type="InterPro" id="IPR032427">
    <property type="entry name" value="P22_portal"/>
</dbReference>
<feature type="non-terminal residue" evidence="1">
    <location>
        <position position="198"/>
    </location>
</feature>
<name>A0A0F9DKR4_9ZZZZ</name>
<reference evidence="1" key="1">
    <citation type="journal article" date="2015" name="Nature">
        <title>Complex archaea that bridge the gap between prokaryotes and eukaryotes.</title>
        <authorList>
            <person name="Spang A."/>
            <person name="Saw J.H."/>
            <person name="Jorgensen S.L."/>
            <person name="Zaremba-Niedzwiedzka K."/>
            <person name="Martijn J."/>
            <person name="Lind A.E."/>
            <person name="van Eijk R."/>
            <person name="Schleper C."/>
            <person name="Guy L."/>
            <person name="Ettema T.J."/>
        </authorList>
    </citation>
    <scope>NUCLEOTIDE SEQUENCE</scope>
</reference>
<protein>
    <submittedName>
        <fullName evidence="1">Uncharacterized protein</fullName>
    </submittedName>
</protein>
<dbReference type="Pfam" id="PF16510">
    <property type="entry name" value="P22_portal"/>
    <property type="match status" value="1"/>
</dbReference>
<proteinExistence type="predicted"/>
<organism evidence="1">
    <name type="scientific">marine sediment metagenome</name>
    <dbReference type="NCBI Taxonomy" id="412755"/>
    <lineage>
        <taxon>unclassified sequences</taxon>
        <taxon>metagenomes</taxon>
        <taxon>ecological metagenomes</taxon>
    </lineage>
</organism>
<evidence type="ECO:0000313" key="1">
    <source>
        <dbReference type="EMBL" id="KKL18271.1"/>
    </source>
</evidence>
<accession>A0A0F9DKR4</accession>
<comment type="caution">
    <text evidence="1">The sequence shown here is derived from an EMBL/GenBank/DDBJ whole genome shotgun (WGS) entry which is preliminary data.</text>
</comment>
<gene>
    <name evidence="1" type="ORF">LCGC14_2477210</name>
</gene>
<dbReference type="AlphaFoldDB" id="A0A0F9DKR4"/>